<evidence type="ECO:0000313" key="21">
    <source>
        <dbReference type="Proteomes" id="UP000037269"/>
    </source>
</evidence>
<keyword evidence="11" id="KW-0067">ATP-binding</keyword>
<dbReference type="CDD" id="cd06225">
    <property type="entry name" value="HAMP"/>
    <property type="match status" value="1"/>
</dbReference>
<evidence type="ECO:0000256" key="8">
    <source>
        <dbReference type="ARBA" id="ARBA00022692"/>
    </source>
</evidence>
<feature type="domain" description="Histidine kinase" evidence="16">
    <location>
        <begin position="370"/>
        <end position="588"/>
    </location>
</feature>
<dbReference type="PROSITE" id="PS50109">
    <property type="entry name" value="HIS_KIN"/>
    <property type="match status" value="1"/>
</dbReference>
<dbReference type="InterPro" id="IPR035965">
    <property type="entry name" value="PAS-like_dom_sf"/>
</dbReference>
<evidence type="ECO:0000256" key="11">
    <source>
        <dbReference type="ARBA" id="ARBA00022840"/>
    </source>
</evidence>
<dbReference type="GO" id="GO:0016036">
    <property type="term" value="P:cellular response to phosphate starvation"/>
    <property type="evidence" value="ECO:0007669"/>
    <property type="project" value="TreeGrafter"/>
</dbReference>
<dbReference type="PATRIC" id="fig|47500.8.peg.1184"/>
<keyword evidence="13" id="KW-0902">Two-component regulatory system</keyword>
<gene>
    <name evidence="19" type="ORF">AF333_00875</name>
    <name evidence="20" type="ORF">SAMN04487909_105107</name>
</gene>
<keyword evidence="12 15" id="KW-1133">Transmembrane helix</keyword>
<evidence type="ECO:0000256" key="13">
    <source>
        <dbReference type="ARBA" id="ARBA00023012"/>
    </source>
</evidence>
<keyword evidence="6" id="KW-0597">Phosphoprotein</keyword>
<feature type="transmembrane region" description="Helical" evidence="15">
    <location>
        <begin position="6"/>
        <end position="28"/>
    </location>
</feature>
<dbReference type="OrthoDB" id="9813151at2"/>
<feature type="domain" description="PAS" evidence="17">
    <location>
        <begin position="246"/>
        <end position="290"/>
    </location>
</feature>
<dbReference type="InterPro" id="IPR004358">
    <property type="entry name" value="Sig_transdc_His_kin-like_C"/>
</dbReference>
<evidence type="ECO:0000313" key="19">
    <source>
        <dbReference type="EMBL" id="KON99320.1"/>
    </source>
</evidence>
<evidence type="ECO:0000313" key="22">
    <source>
        <dbReference type="Proteomes" id="UP000182836"/>
    </source>
</evidence>
<dbReference type="GO" id="GO:0005524">
    <property type="term" value="F:ATP binding"/>
    <property type="evidence" value="ECO:0007669"/>
    <property type="project" value="UniProtKB-KW"/>
</dbReference>
<dbReference type="Proteomes" id="UP000182836">
    <property type="component" value="Unassembled WGS sequence"/>
</dbReference>
<dbReference type="SUPFAM" id="SSF158472">
    <property type="entry name" value="HAMP domain-like"/>
    <property type="match status" value="1"/>
</dbReference>
<evidence type="ECO:0000256" key="6">
    <source>
        <dbReference type="ARBA" id="ARBA00022553"/>
    </source>
</evidence>
<dbReference type="EC" id="2.7.13.3" evidence="4"/>
<dbReference type="InterPro" id="IPR003661">
    <property type="entry name" value="HisK_dim/P_dom"/>
</dbReference>
<evidence type="ECO:0000256" key="14">
    <source>
        <dbReference type="ARBA" id="ARBA00023136"/>
    </source>
</evidence>
<dbReference type="Gene3D" id="3.30.450.20">
    <property type="entry name" value="PAS domain"/>
    <property type="match status" value="2"/>
</dbReference>
<keyword evidence="7" id="KW-0808">Transferase</keyword>
<evidence type="ECO:0000256" key="9">
    <source>
        <dbReference type="ARBA" id="ARBA00022741"/>
    </source>
</evidence>
<dbReference type="InterPro" id="IPR003594">
    <property type="entry name" value="HATPase_dom"/>
</dbReference>
<dbReference type="Gene3D" id="1.10.287.130">
    <property type="match status" value="1"/>
</dbReference>
<dbReference type="SUPFAM" id="SSF55874">
    <property type="entry name" value="ATPase domain of HSP90 chaperone/DNA topoisomerase II/histidine kinase"/>
    <property type="match status" value="1"/>
</dbReference>
<dbReference type="Pfam" id="PF02518">
    <property type="entry name" value="HATPase_c"/>
    <property type="match status" value="1"/>
</dbReference>
<dbReference type="InterPro" id="IPR036890">
    <property type="entry name" value="HATPase_C_sf"/>
</dbReference>
<reference evidence="19 21" key="1">
    <citation type="submission" date="2015-07" db="EMBL/GenBank/DDBJ databases">
        <title>Fjat-14205 dsm 2895.</title>
        <authorList>
            <person name="Liu B."/>
            <person name="Wang J."/>
            <person name="Zhu Y."/>
            <person name="Liu G."/>
            <person name="Chen Q."/>
            <person name="Chen Z."/>
            <person name="Lan J."/>
            <person name="Che J."/>
            <person name="Ge C."/>
            <person name="Shi H."/>
            <person name="Pan Z."/>
            <person name="Liu X."/>
        </authorList>
    </citation>
    <scope>NUCLEOTIDE SEQUENCE [LARGE SCALE GENOMIC DNA]</scope>
    <source>
        <strain evidence="19 21">DSM 2895</strain>
    </source>
</reference>
<dbReference type="Pfam" id="PF13426">
    <property type="entry name" value="PAS_9"/>
    <property type="match status" value="1"/>
</dbReference>
<dbReference type="GO" id="GO:0005886">
    <property type="term" value="C:plasma membrane"/>
    <property type="evidence" value="ECO:0007669"/>
    <property type="project" value="UniProtKB-SubCell"/>
</dbReference>
<dbReference type="InterPro" id="IPR050351">
    <property type="entry name" value="BphY/WalK/GraS-like"/>
</dbReference>
<dbReference type="InterPro" id="IPR003660">
    <property type="entry name" value="HAMP_dom"/>
</dbReference>
<dbReference type="Pfam" id="PF00512">
    <property type="entry name" value="HisKA"/>
    <property type="match status" value="1"/>
</dbReference>
<keyword evidence="9" id="KW-0547">Nucleotide-binding</keyword>
<dbReference type="EMBL" id="FNED01000005">
    <property type="protein sequence ID" value="SDI56150.1"/>
    <property type="molecule type" value="Genomic_DNA"/>
</dbReference>
<evidence type="ECO:0000256" key="10">
    <source>
        <dbReference type="ARBA" id="ARBA00022777"/>
    </source>
</evidence>
<dbReference type="PRINTS" id="PR00344">
    <property type="entry name" value="BCTRLSENSOR"/>
</dbReference>
<dbReference type="Pfam" id="PF00672">
    <property type="entry name" value="HAMP"/>
    <property type="match status" value="1"/>
</dbReference>
<dbReference type="GO" id="GO:0004721">
    <property type="term" value="F:phosphoprotein phosphatase activity"/>
    <property type="evidence" value="ECO:0007669"/>
    <property type="project" value="TreeGrafter"/>
</dbReference>
<dbReference type="InterPro" id="IPR031967">
    <property type="entry name" value="PhoR_single_Cache-like_dom"/>
</dbReference>
<evidence type="ECO:0000256" key="2">
    <source>
        <dbReference type="ARBA" id="ARBA00004314"/>
    </source>
</evidence>
<keyword evidence="8 15" id="KW-0812">Transmembrane</keyword>
<keyword evidence="10 19" id="KW-0418">Kinase</keyword>
<name>A0A0D1YJN6_ANEMI</name>
<dbReference type="CDD" id="cd00130">
    <property type="entry name" value="PAS"/>
    <property type="match status" value="1"/>
</dbReference>
<organism evidence="19 21">
    <name type="scientific">Aneurinibacillus migulanus</name>
    <name type="common">Bacillus migulanus</name>
    <dbReference type="NCBI Taxonomy" id="47500"/>
    <lineage>
        <taxon>Bacteria</taxon>
        <taxon>Bacillati</taxon>
        <taxon>Bacillota</taxon>
        <taxon>Bacilli</taxon>
        <taxon>Bacillales</taxon>
        <taxon>Paenibacillaceae</taxon>
        <taxon>Aneurinibacillus group</taxon>
        <taxon>Aneurinibacillus</taxon>
    </lineage>
</organism>
<dbReference type="NCBIfam" id="TIGR00229">
    <property type="entry name" value="sensory_box"/>
    <property type="match status" value="1"/>
</dbReference>
<evidence type="ECO:0000256" key="5">
    <source>
        <dbReference type="ARBA" id="ARBA00022475"/>
    </source>
</evidence>
<proteinExistence type="predicted"/>
<feature type="transmembrane region" description="Helical" evidence="15">
    <location>
        <begin position="165"/>
        <end position="183"/>
    </location>
</feature>
<keyword evidence="14 15" id="KW-0472">Membrane</keyword>
<protein>
    <recommendedName>
        <fullName evidence="4">histidine kinase</fullName>
        <ecNumber evidence="4">2.7.13.3</ecNumber>
    </recommendedName>
</protein>
<evidence type="ECO:0000256" key="3">
    <source>
        <dbReference type="ARBA" id="ARBA00004651"/>
    </source>
</evidence>
<comment type="catalytic activity">
    <reaction evidence="1">
        <text>ATP + protein L-histidine = ADP + protein N-phospho-L-histidine.</text>
        <dbReference type="EC" id="2.7.13.3"/>
    </reaction>
</comment>
<dbReference type="SUPFAM" id="SSF103190">
    <property type="entry name" value="Sensory domain-like"/>
    <property type="match status" value="1"/>
</dbReference>
<dbReference type="InterPro" id="IPR029151">
    <property type="entry name" value="Sensor-like_sf"/>
</dbReference>
<dbReference type="Gene3D" id="3.30.565.10">
    <property type="entry name" value="Histidine kinase-like ATPase, C-terminal domain"/>
    <property type="match status" value="1"/>
</dbReference>
<dbReference type="Proteomes" id="UP000037269">
    <property type="component" value="Unassembled WGS sequence"/>
</dbReference>
<dbReference type="CDD" id="cd00082">
    <property type="entry name" value="HisKA"/>
    <property type="match status" value="1"/>
</dbReference>
<evidence type="ECO:0000256" key="12">
    <source>
        <dbReference type="ARBA" id="ARBA00022989"/>
    </source>
</evidence>
<dbReference type="SMART" id="SM00091">
    <property type="entry name" value="PAS"/>
    <property type="match status" value="1"/>
</dbReference>
<dbReference type="AlphaFoldDB" id="A0A0D1YJN6"/>
<dbReference type="STRING" id="47500.AF333_00875"/>
<dbReference type="EMBL" id="LGUG01000002">
    <property type="protein sequence ID" value="KON99320.1"/>
    <property type="molecule type" value="Genomic_DNA"/>
</dbReference>
<reference evidence="20 22" key="2">
    <citation type="submission" date="2016-10" db="EMBL/GenBank/DDBJ databases">
        <authorList>
            <person name="de Groot N.N."/>
        </authorList>
    </citation>
    <scope>NUCLEOTIDE SEQUENCE [LARGE SCALE GENOMIC DNA]</scope>
    <source>
        <strain evidence="20 22">DSM 2895</strain>
    </source>
</reference>
<dbReference type="GeneID" id="42303768"/>
<keyword evidence="5" id="KW-1003">Cell membrane</keyword>
<dbReference type="GO" id="GO:0000155">
    <property type="term" value="F:phosphorelay sensor kinase activity"/>
    <property type="evidence" value="ECO:0007669"/>
    <property type="project" value="InterPro"/>
</dbReference>
<evidence type="ECO:0000259" key="16">
    <source>
        <dbReference type="PROSITE" id="PS50109"/>
    </source>
</evidence>
<evidence type="ECO:0000256" key="7">
    <source>
        <dbReference type="ARBA" id="ARBA00022679"/>
    </source>
</evidence>
<evidence type="ECO:0000256" key="4">
    <source>
        <dbReference type="ARBA" id="ARBA00012438"/>
    </source>
</evidence>
<sequence>MQKFRIRLNFIFVLIIGVLLLLLGLYFAKMLQNTYIDVLEERLIKEARIISDDVLYGHLMDKSDILQHRMKRFSEEIGARITVTDHQGKVIADTEHDPKTLPNHANRPEIRAALQSGEGQSIRHSNTLNYDMLYVAVPLKHEQNIEGVVRVSITITRVQETVRNLWVSLGGVLVLTLLLFGFISTRITKSITQPIEEITRVARGITKKEFKNRIRTNVKGEIGQLAQAINYMAVSLEQQMSAIQENEKRLESILNNMFSGMILISDSRKLVMMNAAAERLLGYEAKNFLGHPHTEIGKSSGLSLMIDRCLETGEKIREEIHVYYPEEHIIDANLGAYTNENGEVKGVIVLLHDITAIRRLEKMRSEFVANVSHELKTPITSIKGFTETLLDGALEDVDVSRSFLTIINEESDRLNRLITDILDLSKIEQKRMPLKVEEIDLAKLIKETVRIIREEARAKNIAIYLPAEKNIVIEGDKDRIQQIVLNLVSNAINYTPDNGEVTITLQERDPKNIEMKIVDTGIGIPPEHVSRIFERFYRVDKARSRESGGTGLGLAIVKHLIDSHHGMIHVESEEGRGTTFTVILPQRQIDHFPS</sequence>
<dbReference type="Pfam" id="PF16736">
    <property type="entry name" value="sCache_like"/>
    <property type="match status" value="1"/>
</dbReference>
<dbReference type="InterPro" id="IPR005467">
    <property type="entry name" value="His_kinase_dom"/>
</dbReference>
<evidence type="ECO:0000256" key="1">
    <source>
        <dbReference type="ARBA" id="ARBA00000085"/>
    </source>
</evidence>
<evidence type="ECO:0000313" key="20">
    <source>
        <dbReference type="EMBL" id="SDI56150.1"/>
    </source>
</evidence>
<dbReference type="GO" id="GO:0045121">
    <property type="term" value="C:membrane raft"/>
    <property type="evidence" value="ECO:0007669"/>
    <property type="project" value="UniProtKB-SubCell"/>
</dbReference>
<dbReference type="PROSITE" id="PS50112">
    <property type="entry name" value="PAS"/>
    <property type="match status" value="1"/>
</dbReference>
<feature type="domain" description="HAMP" evidence="18">
    <location>
        <begin position="189"/>
        <end position="241"/>
    </location>
</feature>
<dbReference type="FunFam" id="3.30.565.10:FF:000023">
    <property type="entry name" value="PAS domain-containing sensor histidine kinase"/>
    <property type="match status" value="1"/>
</dbReference>
<dbReference type="InterPro" id="IPR000014">
    <property type="entry name" value="PAS"/>
</dbReference>
<dbReference type="RefSeq" id="WP_043063799.1">
    <property type="nucleotide sequence ID" value="NZ_BJOA01000082.1"/>
</dbReference>
<dbReference type="SMART" id="SM00388">
    <property type="entry name" value="HisKA"/>
    <property type="match status" value="1"/>
</dbReference>
<evidence type="ECO:0000259" key="17">
    <source>
        <dbReference type="PROSITE" id="PS50112"/>
    </source>
</evidence>
<dbReference type="PROSITE" id="PS50885">
    <property type="entry name" value="HAMP"/>
    <property type="match status" value="1"/>
</dbReference>
<comment type="subcellular location">
    <subcellularLocation>
        <location evidence="3">Cell membrane</location>
        <topology evidence="3">Multi-pass membrane protein</topology>
    </subcellularLocation>
    <subcellularLocation>
        <location evidence="2">Membrane raft</location>
        <topology evidence="2">Multi-pass membrane protein</topology>
    </subcellularLocation>
</comment>
<dbReference type="PANTHER" id="PTHR45453">
    <property type="entry name" value="PHOSPHATE REGULON SENSOR PROTEIN PHOR"/>
    <property type="match status" value="1"/>
</dbReference>
<dbReference type="SUPFAM" id="SSF55785">
    <property type="entry name" value="PYP-like sensor domain (PAS domain)"/>
    <property type="match status" value="1"/>
</dbReference>
<keyword evidence="21" id="KW-1185">Reference proteome</keyword>
<dbReference type="Gene3D" id="6.10.340.10">
    <property type="match status" value="1"/>
</dbReference>
<dbReference type="NCBIfam" id="NF046044">
    <property type="entry name" value="PnpS"/>
    <property type="match status" value="1"/>
</dbReference>
<dbReference type="InterPro" id="IPR036097">
    <property type="entry name" value="HisK_dim/P_sf"/>
</dbReference>
<evidence type="ECO:0000259" key="18">
    <source>
        <dbReference type="PROSITE" id="PS50885"/>
    </source>
</evidence>
<dbReference type="SUPFAM" id="SSF47384">
    <property type="entry name" value="Homodimeric domain of signal transducing histidine kinase"/>
    <property type="match status" value="1"/>
</dbReference>
<dbReference type="SMART" id="SM00304">
    <property type="entry name" value="HAMP"/>
    <property type="match status" value="1"/>
</dbReference>
<dbReference type="SMART" id="SM00387">
    <property type="entry name" value="HATPase_c"/>
    <property type="match status" value="1"/>
</dbReference>
<accession>A0A0D1YJN6</accession>
<dbReference type="CDD" id="cd00075">
    <property type="entry name" value="HATPase"/>
    <property type="match status" value="1"/>
</dbReference>
<dbReference type="PANTHER" id="PTHR45453:SF1">
    <property type="entry name" value="PHOSPHATE REGULON SENSOR PROTEIN PHOR"/>
    <property type="match status" value="1"/>
</dbReference>
<dbReference type="FunFam" id="1.10.287.130:FF:000001">
    <property type="entry name" value="Two-component sensor histidine kinase"/>
    <property type="match status" value="1"/>
</dbReference>
<evidence type="ECO:0000256" key="15">
    <source>
        <dbReference type="SAM" id="Phobius"/>
    </source>
</evidence>